<dbReference type="InterPro" id="IPR040596">
    <property type="entry name" value="RNase_II_C_S1"/>
</dbReference>
<dbReference type="Pfam" id="PF00773">
    <property type="entry name" value="RNB"/>
    <property type="match status" value="1"/>
</dbReference>
<reference evidence="2 3" key="1">
    <citation type="submission" date="2018-10" db="EMBL/GenBank/DDBJ databases">
        <title>Marmoricola sp. 4Q3S-7 whole genome shotgun sequence.</title>
        <authorList>
            <person name="Li F."/>
        </authorList>
    </citation>
    <scope>NUCLEOTIDE SEQUENCE [LARGE SCALE GENOMIC DNA]</scope>
    <source>
        <strain evidence="2 3">4Q3S-7</strain>
    </source>
</reference>
<dbReference type="PANTHER" id="PTHR23355:SF42">
    <property type="entry name" value="RIBONUCLEASE II, CHLOROPLASTIC_MITOCHONDRIAL"/>
    <property type="match status" value="1"/>
</dbReference>
<evidence type="ECO:0000313" key="2">
    <source>
        <dbReference type="EMBL" id="RLV49041.1"/>
    </source>
</evidence>
<dbReference type="GO" id="GO:0000932">
    <property type="term" value="C:P-body"/>
    <property type="evidence" value="ECO:0007669"/>
    <property type="project" value="TreeGrafter"/>
</dbReference>
<dbReference type="PANTHER" id="PTHR23355">
    <property type="entry name" value="RIBONUCLEASE"/>
    <property type="match status" value="1"/>
</dbReference>
<gene>
    <name evidence="2" type="ORF">D9V37_10710</name>
</gene>
<dbReference type="OrthoDB" id="5800376at2"/>
<protein>
    <submittedName>
        <fullName evidence="2">RNB domain-containing ribonuclease</fullName>
    </submittedName>
</protein>
<sequence length="472" mass="50349">MRVAPGAAGADGADSDDIRRGIAAIQAEQHLTPDFPADVQAEAERAAARLSSGAGLPDQDLTDLPFVTLDPASSTDLDQAMFLERDGDGFVVHYAIADLAAFVEPGGALDAETHRRGETLYGADSRIPLHPPVISEGAASLLPDQVRPALVWTLGLDAAGALTSTSLVRARVRSRQKLAYETGQVPLLEEIGTLRLQQEAARGGVSLPMPEQEVVRDGDRWRLTYRQPAPSEAWNAQISLLTGIAAASLMVEHRIGILRTLPPAPDHAVRRLRRTAKALDVPWPDGQDYPSFVRTLDPSKPNQAAMVVACTSLLRGAGYAAFDGNLPEQPEHAALATTYAHVTAPLRRLADRYALEVCVSLCAGTDVPEWVRTALPELPKQMADADHRAHAYERAVVDLVEAEILQPAVGRSFTGVVLEADHDEPTRGVLQVAEPAVEAPVSSTQPLPVGESVTATLASADPATRKVAFTLP</sequence>
<feature type="domain" description="RNB" evidence="1">
    <location>
        <begin position="58"/>
        <end position="364"/>
    </location>
</feature>
<dbReference type="InterPro" id="IPR012340">
    <property type="entry name" value="NA-bd_OB-fold"/>
</dbReference>
<dbReference type="GO" id="GO:0003723">
    <property type="term" value="F:RNA binding"/>
    <property type="evidence" value="ECO:0007669"/>
    <property type="project" value="InterPro"/>
</dbReference>
<accession>A0A3L8P1X2</accession>
<dbReference type="SUPFAM" id="SSF50249">
    <property type="entry name" value="Nucleic acid-binding proteins"/>
    <property type="match status" value="1"/>
</dbReference>
<dbReference type="SMART" id="SM00955">
    <property type="entry name" value="RNB"/>
    <property type="match status" value="1"/>
</dbReference>
<dbReference type="GO" id="GO:0000175">
    <property type="term" value="F:3'-5'-RNA exonuclease activity"/>
    <property type="evidence" value="ECO:0007669"/>
    <property type="project" value="TreeGrafter"/>
</dbReference>
<name>A0A3L8P1X2_9ACTN</name>
<keyword evidence="3" id="KW-1185">Reference proteome</keyword>
<dbReference type="InterPro" id="IPR050180">
    <property type="entry name" value="RNR_Ribonuclease"/>
</dbReference>
<dbReference type="Proteomes" id="UP000281708">
    <property type="component" value="Unassembled WGS sequence"/>
</dbReference>
<proteinExistence type="predicted"/>
<organism evidence="2 3">
    <name type="scientific">Nocardioides mangrovicus</name>
    <dbReference type="NCBI Taxonomy" id="2478913"/>
    <lineage>
        <taxon>Bacteria</taxon>
        <taxon>Bacillati</taxon>
        <taxon>Actinomycetota</taxon>
        <taxon>Actinomycetes</taxon>
        <taxon>Propionibacteriales</taxon>
        <taxon>Nocardioidaceae</taxon>
        <taxon>Nocardioides</taxon>
    </lineage>
</organism>
<dbReference type="AlphaFoldDB" id="A0A3L8P1X2"/>
<dbReference type="EMBL" id="RDBE01000007">
    <property type="protein sequence ID" value="RLV49041.1"/>
    <property type="molecule type" value="Genomic_DNA"/>
</dbReference>
<evidence type="ECO:0000313" key="3">
    <source>
        <dbReference type="Proteomes" id="UP000281708"/>
    </source>
</evidence>
<dbReference type="GO" id="GO:0006402">
    <property type="term" value="P:mRNA catabolic process"/>
    <property type="evidence" value="ECO:0007669"/>
    <property type="project" value="TreeGrafter"/>
</dbReference>
<dbReference type="InterPro" id="IPR001900">
    <property type="entry name" value="RNase_II/R"/>
</dbReference>
<dbReference type="Pfam" id="PF18614">
    <property type="entry name" value="RNase_II_C_S1"/>
    <property type="match status" value="1"/>
</dbReference>
<evidence type="ECO:0000259" key="1">
    <source>
        <dbReference type="SMART" id="SM00955"/>
    </source>
</evidence>
<comment type="caution">
    <text evidence="2">The sequence shown here is derived from an EMBL/GenBank/DDBJ whole genome shotgun (WGS) entry which is preliminary data.</text>
</comment>